<dbReference type="EMBL" id="ACLJ02000003">
    <property type="protein sequence ID" value="EFK54378.1"/>
    <property type="molecule type" value="Genomic_DNA"/>
</dbReference>
<protein>
    <submittedName>
        <fullName evidence="8">ABC transporter, permease protein</fullName>
    </submittedName>
</protein>
<dbReference type="CDD" id="cd06261">
    <property type="entry name" value="TM_PBP2"/>
    <property type="match status" value="1"/>
</dbReference>
<dbReference type="GO" id="GO:0005886">
    <property type="term" value="C:plasma membrane"/>
    <property type="evidence" value="ECO:0007669"/>
    <property type="project" value="UniProtKB-SubCell"/>
</dbReference>
<name>D7WE24_9CORY</name>
<keyword evidence="2 6" id="KW-0813">Transport</keyword>
<dbReference type="SUPFAM" id="SSF161098">
    <property type="entry name" value="MetI-like"/>
    <property type="match status" value="1"/>
</dbReference>
<dbReference type="AlphaFoldDB" id="D7WE24"/>
<keyword evidence="9" id="KW-1185">Reference proteome</keyword>
<gene>
    <name evidence="8" type="ORF">HMPREF0291_12035</name>
</gene>
<dbReference type="InterPro" id="IPR000515">
    <property type="entry name" value="MetI-like"/>
</dbReference>
<evidence type="ECO:0000256" key="3">
    <source>
        <dbReference type="ARBA" id="ARBA00022692"/>
    </source>
</evidence>
<feature type="transmembrane region" description="Helical" evidence="6">
    <location>
        <begin position="64"/>
        <end position="87"/>
    </location>
</feature>
<evidence type="ECO:0000256" key="2">
    <source>
        <dbReference type="ARBA" id="ARBA00022448"/>
    </source>
</evidence>
<dbReference type="GO" id="GO:0055085">
    <property type="term" value="P:transmembrane transport"/>
    <property type="evidence" value="ECO:0007669"/>
    <property type="project" value="InterPro"/>
</dbReference>
<evidence type="ECO:0000259" key="7">
    <source>
        <dbReference type="PROSITE" id="PS50928"/>
    </source>
</evidence>
<dbReference type="Pfam" id="PF00528">
    <property type="entry name" value="BPD_transp_1"/>
    <property type="match status" value="1"/>
</dbReference>
<dbReference type="Proteomes" id="UP000004208">
    <property type="component" value="Unassembled WGS sequence"/>
</dbReference>
<dbReference type="GO" id="GO:0031460">
    <property type="term" value="P:glycine betaine transport"/>
    <property type="evidence" value="ECO:0007669"/>
    <property type="project" value="TreeGrafter"/>
</dbReference>
<evidence type="ECO:0000256" key="6">
    <source>
        <dbReference type="RuleBase" id="RU363032"/>
    </source>
</evidence>
<keyword evidence="5 6" id="KW-0472">Membrane</keyword>
<reference evidence="8" key="1">
    <citation type="submission" date="2010-06" db="EMBL/GenBank/DDBJ databases">
        <authorList>
            <person name="Muzny D."/>
            <person name="Qin X."/>
            <person name="Buhay C."/>
            <person name="Dugan-Rocha S."/>
            <person name="Ding Y."/>
            <person name="Chen G."/>
            <person name="Hawes A."/>
            <person name="Holder M."/>
            <person name="Jhangiani S."/>
            <person name="Johnson A."/>
            <person name="Khan Z."/>
            <person name="Li Z."/>
            <person name="Liu W."/>
            <person name="Liu X."/>
            <person name="Perez L."/>
            <person name="Shen H."/>
            <person name="Wang Q."/>
            <person name="Watt J."/>
            <person name="Xi L."/>
            <person name="Xin Y."/>
            <person name="Zhou J."/>
            <person name="Deng J."/>
            <person name="Jiang H."/>
            <person name="Liu Y."/>
            <person name="Qu J."/>
            <person name="Song X.-Z."/>
            <person name="Zhang L."/>
            <person name="Villasana D."/>
            <person name="Johnson A."/>
            <person name="Liu J."/>
            <person name="Liyanage D."/>
            <person name="Lorensuhewa L."/>
            <person name="Robinson T."/>
            <person name="Song A."/>
            <person name="Song B.-B."/>
            <person name="Dinh H."/>
            <person name="Thornton R."/>
            <person name="Coyle M."/>
            <person name="Francisco L."/>
            <person name="Jackson L."/>
            <person name="Javaid M."/>
            <person name="Korchina V."/>
            <person name="Kovar C."/>
            <person name="Mata R."/>
            <person name="Mathew T."/>
            <person name="Ngo R."/>
            <person name="Nguyen L."/>
            <person name="Nguyen N."/>
            <person name="Okwuonu G."/>
            <person name="Ongeri F."/>
            <person name="Pham C."/>
            <person name="Simmons D."/>
            <person name="Wilczek-Boney K."/>
            <person name="Hale W."/>
            <person name="Jakkamsetti A."/>
            <person name="Pham P."/>
            <person name="Ruth R."/>
            <person name="San Lucas F."/>
            <person name="Warren J."/>
            <person name="Zhang J."/>
            <person name="Zhao Z."/>
            <person name="Zhou C."/>
            <person name="Zhu D."/>
            <person name="Lee S."/>
            <person name="Bess C."/>
            <person name="Blankenburg K."/>
            <person name="Forbes L."/>
            <person name="Fu Q."/>
            <person name="Gubbala S."/>
            <person name="Hirani K."/>
            <person name="Jayaseelan J.C."/>
            <person name="Lara F."/>
            <person name="Munidasa M."/>
            <person name="Palculict T."/>
            <person name="Patil S."/>
            <person name="Pu L.-L."/>
            <person name="Saada N."/>
            <person name="Tang L."/>
            <person name="Weissenberger G."/>
            <person name="Zhu Y."/>
            <person name="Hemphill L."/>
            <person name="Shang Y."/>
            <person name="Youmans B."/>
            <person name="Ayvaz T."/>
            <person name="Ross M."/>
            <person name="Santibanez J."/>
            <person name="Aqrawi P."/>
            <person name="Gross S."/>
            <person name="Joshi V."/>
            <person name="Fowler G."/>
            <person name="Nazareth L."/>
            <person name="Reid J."/>
            <person name="Worley K."/>
            <person name="Petrosino J."/>
            <person name="Highlander S."/>
            <person name="Gibbs R."/>
        </authorList>
    </citation>
    <scope>NUCLEOTIDE SEQUENCE [LARGE SCALE GENOMIC DNA]</scope>
    <source>
        <strain evidence="8">ATCC 33030</strain>
    </source>
</reference>
<dbReference type="PROSITE" id="PS50928">
    <property type="entry name" value="ABC_TM1"/>
    <property type="match status" value="1"/>
</dbReference>
<feature type="transmembrane region" description="Helical" evidence="6">
    <location>
        <begin position="199"/>
        <end position="219"/>
    </location>
</feature>
<feature type="transmembrane region" description="Helical" evidence="6">
    <location>
        <begin position="164"/>
        <end position="187"/>
    </location>
</feature>
<dbReference type="PANTHER" id="PTHR30177">
    <property type="entry name" value="GLYCINE BETAINE/L-PROLINE TRANSPORT SYSTEM PERMEASE PROTEIN PROW"/>
    <property type="match status" value="1"/>
</dbReference>
<dbReference type="InterPro" id="IPR051204">
    <property type="entry name" value="ABC_transp_perm/SBD"/>
</dbReference>
<dbReference type="PANTHER" id="PTHR30177:SF33">
    <property type="entry name" value="POSSIBLE OSMOPROTECTANT (GLYCINE BETAINE_CARNITINE_CHOLINE_L-PROLINE) TRANSPORT INTEGRAL MEMBRANE PROTEIN ABC TRANSPORTER PROZ"/>
    <property type="match status" value="1"/>
</dbReference>
<sequence>MEALTAMQPIIDAFTYLTDPTHWSGATGFPMRIAEHLGYTFLAVLCAVLIALPIGMYVGHTQRGASAVLAVSGALRALPALGLLTWLAISIPRGISWPIIPATIVLVLLAVAPLLAGVVAGFDSVSRDVVYSARAAGFSERQILRHVELPIAAPTILGGLRSCVVQVLATAVVVAYIGMGGLGRYLIDGLAVQDYARMVAGAIVVTLVALVMDLLLAAVQRWATPAGLRVKGNG</sequence>
<evidence type="ECO:0000313" key="8">
    <source>
        <dbReference type="EMBL" id="EFK54378.1"/>
    </source>
</evidence>
<evidence type="ECO:0000256" key="4">
    <source>
        <dbReference type="ARBA" id="ARBA00022989"/>
    </source>
</evidence>
<dbReference type="Gene3D" id="1.10.3720.10">
    <property type="entry name" value="MetI-like"/>
    <property type="match status" value="1"/>
</dbReference>
<evidence type="ECO:0000256" key="1">
    <source>
        <dbReference type="ARBA" id="ARBA00004141"/>
    </source>
</evidence>
<dbReference type="HOGENOM" id="CLU_046113_7_1_11"/>
<comment type="subcellular location">
    <subcellularLocation>
        <location evidence="6">Cell membrane</location>
        <topology evidence="6">Multi-pass membrane protein</topology>
    </subcellularLocation>
    <subcellularLocation>
        <location evidence="1">Membrane</location>
        <topology evidence="1">Multi-pass membrane protein</topology>
    </subcellularLocation>
</comment>
<dbReference type="eggNOG" id="COG1174">
    <property type="taxonomic scope" value="Bacteria"/>
</dbReference>
<feature type="transmembrane region" description="Helical" evidence="6">
    <location>
        <begin position="37"/>
        <end position="58"/>
    </location>
</feature>
<dbReference type="STRING" id="585529.HMPREF0291_12035"/>
<comment type="caution">
    <text evidence="8">The sequence shown here is derived from an EMBL/GenBank/DDBJ whole genome shotgun (WGS) entry which is preliminary data.</text>
</comment>
<evidence type="ECO:0000256" key="5">
    <source>
        <dbReference type="ARBA" id="ARBA00023136"/>
    </source>
</evidence>
<keyword evidence="3 6" id="KW-0812">Transmembrane</keyword>
<comment type="similarity">
    <text evidence="6">Belongs to the binding-protein-dependent transport system permease family.</text>
</comment>
<accession>D7WE24</accession>
<organism evidence="8 9">
    <name type="scientific">Corynebacterium genitalium ATCC 33030</name>
    <dbReference type="NCBI Taxonomy" id="585529"/>
    <lineage>
        <taxon>Bacteria</taxon>
        <taxon>Bacillati</taxon>
        <taxon>Actinomycetota</taxon>
        <taxon>Actinomycetes</taxon>
        <taxon>Mycobacteriales</taxon>
        <taxon>Corynebacteriaceae</taxon>
        <taxon>Corynebacterium</taxon>
    </lineage>
</organism>
<feature type="domain" description="ABC transmembrane type-1" evidence="7">
    <location>
        <begin position="33"/>
        <end position="216"/>
    </location>
</feature>
<keyword evidence="4 6" id="KW-1133">Transmembrane helix</keyword>
<evidence type="ECO:0000313" key="9">
    <source>
        <dbReference type="Proteomes" id="UP000004208"/>
    </source>
</evidence>
<proteinExistence type="inferred from homology"/>
<dbReference type="InterPro" id="IPR035906">
    <property type="entry name" value="MetI-like_sf"/>
</dbReference>
<feature type="transmembrane region" description="Helical" evidence="6">
    <location>
        <begin position="99"/>
        <end position="122"/>
    </location>
</feature>